<evidence type="ECO:0000256" key="2">
    <source>
        <dbReference type="ARBA" id="ARBA00005558"/>
    </source>
</evidence>
<dbReference type="Gene3D" id="3.55.50.10">
    <property type="entry name" value="Baseplate protein-like domains"/>
    <property type="match status" value="1"/>
</dbReference>
<dbReference type="AlphaFoldDB" id="F0Q822"/>
<feature type="domain" description="Putative type VI secretion system Rhs element associated Vgr" evidence="6">
    <location>
        <begin position="483"/>
        <end position="554"/>
    </location>
</feature>
<protein>
    <submittedName>
        <fullName evidence="7">Type VI secretion system Vgr family protein</fullName>
    </submittedName>
</protein>
<dbReference type="InterPro" id="IPR028244">
    <property type="entry name" value="T6SS_Rhs_Vgr_dom"/>
</dbReference>
<dbReference type="Gene3D" id="4.10.220.110">
    <property type="match status" value="1"/>
</dbReference>
<feature type="domain" description="Gp5/Type VI secretion system Vgr protein OB-fold" evidence="4">
    <location>
        <begin position="388"/>
        <end position="456"/>
    </location>
</feature>
<dbReference type="Pfam" id="PF04717">
    <property type="entry name" value="Phage_base_V"/>
    <property type="match status" value="1"/>
</dbReference>
<dbReference type="InterPro" id="IPR006533">
    <property type="entry name" value="T6SS_Vgr_RhsGE"/>
</dbReference>
<evidence type="ECO:0000259" key="4">
    <source>
        <dbReference type="Pfam" id="PF04717"/>
    </source>
</evidence>
<dbReference type="Proteomes" id="UP000002482">
    <property type="component" value="Chromosome"/>
</dbReference>
<feature type="domain" description="DUF2345" evidence="5">
    <location>
        <begin position="666"/>
        <end position="777"/>
    </location>
</feature>
<dbReference type="InterPro" id="IPR050708">
    <property type="entry name" value="T6SS_VgrG/RHS"/>
</dbReference>
<evidence type="ECO:0000256" key="3">
    <source>
        <dbReference type="ARBA" id="ARBA00022525"/>
    </source>
</evidence>
<comment type="subcellular location">
    <subcellularLocation>
        <location evidence="1">Secreted</location>
    </subcellularLocation>
</comment>
<dbReference type="GeneID" id="34238383"/>
<dbReference type="Pfam" id="PF10106">
    <property type="entry name" value="DUF2345"/>
    <property type="match status" value="1"/>
</dbReference>
<keyword evidence="3" id="KW-0964">Secreted</keyword>
<dbReference type="GO" id="GO:0005576">
    <property type="term" value="C:extracellular region"/>
    <property type="evidence" value="ECO:0007669"/>
    <property type="project" value="UniProtKB-SubCell"/>
</dbReference>
<dbReference type="NCBIfam" id="TIGR01646">
    <property type="entry name" value="vgr_GE"/>
    <property type="match status" value="1"/>
</dbReference>
<dbReference type="InterPro" id="IPR037026">
    <property type="entry name" value="Vgr_OB-fold_dom_sf"/>
</dbReference>
<reference evidence="7" key="1">
    <citation type="submission" date="2011-02" db="EMBL/GenBank/DDBJ databases">
        <title>Complete sequence of Acidovorax avenae subsp. avenae ATCC 19860.</title>
        <authorList>
            <consortium name="US DOE Joint Genome Institute"/>
            <person name="Lucas S."/>
            <person name="Copeland A."/>
            <person name="Lapidus A."/>
            <person name="Cheng J.-F."/>
            <person name="Goodwin L."/>
            <person name="Pitluck S."/>
            <person name="Chertkov O."/>
            <person name="Held B."/>
            <person name="Detter J.C."/>
            <person name="Han C."/>
            <person name="Tapia R."/>
            <person name="Land M."/>
            <person name="Hauser L."/>
            <person name="Kyrpides N."/>
            <person name="Ivanova N."/>
            <person name="Ovchinnikova G."/>
            <person name="Pagani I."/>
            <person name="Gordon S."/>
            <person name="Woyke T."/>
        </authorList>
    </citation>
    <scope>NUCLEOTIDE SEQUENCE</scope>
    <source>
        <strain evidence="7">ATCC 19860</strain>
    </source>
</reference>
<dbReference type="Pfam" id="PF05954">
    <property type="entry name" value="Phage_GPD"/>
    <property type="match status" value="1"/>
</dbReference>
<evidence type="ECO:0000259" key="6">
    <source>
        <dbReference type="Pfam" id="PF13296"/>
    </source>
</evidence>
<accession>F0Q822</accession>
<proteinExistence type="inferred from homology"/>
<dbReference type="RefSeq" id="WP_013594338.1">
    <property type="nucleotide sequence ID" value="NC_015138.1"/>
</dbReference>
<gene>
    <name evidence="7" type="ordered locus">Acav_1905</name>
</gene>
<dbReference type="InterPro" id="IPR018769">
    <property type="entry name" value="VgrG2_DUF2345"/>
</dbReference>
<dbReference type="Pfam" id="PF13296">
    <property type="entry name" value="T6SS_Vgr"/>
    <property type="match status" value="1"/>
</dbReference>
<dbReference type="PANTHER" id="PTHR32305">
    <property type="match status" value="1"/>
</dbReference>
<name>F0Q822_PARA1</name>
<dbReference type="Gene3D" id="2.30.110.50">
    <property type="match status" value="1"/>
</dbReference>
<dbReference type="SUPFAM" id="SSF69255">
    <property type="entry name" value="gp5 N-terminal domain-like"/>
    <property type="match status" value="1"/>
</dbReference>
<dbReference type="KEGG" id="aaa:Acav_1905"/>
<evidence type="ECO:0000313" key="8">
    <source>
        <dbReference type="Proteomes" id="UP000002482"/>
    </source>
</evidence>
<sequence>MTRRVTIQTPLGEQLQFRQLQGREELSQVFSLDIDLLSEDKSIDPKALLGKSATVVVETEGGGRRYLDGIVTRFGTQGQDHRFYAYRLRLQPWLWLASRKSDFRIFQNKSVPDIIEEVLGAYGYPMEKKLSRSYRTWEYCVQYDESDLQFVSRLMEHEGIYYYHQHAQGQHTLTLADDIVASHQPLPGAAMIPFYPPEKSATADRENIHAWELHEEIHSGRFYNDDYDFKKPKADLANMRQMPPGHSHDAYETYEWPGGYTEFGDGEAYARVRLQENLSGRSTVRGESRHRSLATGYLFTLENYPRGDQNQQYLITGLQYHFKENPRVSAANPGGKGTVQEEGSFQRFTLQAQPTSLPYTPQRVTPKPKTTGPQTAVVVGPPGEEIWPDQYGRVKVQFHWDRQGKFDEQSSCWIRVSQGWAGQNYGSIYLPRIGQEVIVDFLSGDPDQPIITGRVYNADQMPPWKLPEHKTQSGTLTRWSKGGGGASMLRFEDQKGIEHLELSNTYGNTYLNMGYLMHQGTGSQRGYGFELRTDLWGSIRADKGLLITTYPQDFTSMVANFNPDGFDQLGAGLAGTASLMQQASQAAQTLDANLGALNSLKTSHMMELGAGIAAMTGAQAASASISKAAAALSAFQGGGGGAPEAALPSDTDPAMPQSQALRELSRDITQPIVSIVSPQGHTMVSPKPIVISSGQSASMHATQHITVSSGAQLTQLAKAGMLTHVSEGGQRTTVGAGDIATDAQTGNLNLTAQQNATLASRTDTATVVGQQNVNLQATEDSVLVKAGQHIRLQAGATITLTAGEGASITLTSDGKVEIRGKNGLIELSELLDLYGVPIQLNCSGAAPE</sequence>
<dbReference type="EMBL" id="CP002521">
    <property type="protein sequence ID" value="ADX45820.1"/>
    <property type="molecule type" value="Genomic_DNA"/>
</dbReference>
<dbReference type="PANTHER" id="PTHR32305:SF15">
    <property type="entry name" value="PROTEIN RHSA-RELATED"/>
    <property type="match status" value="1"/>
</dbReference>
<dbReference type="SUPFAM" id="SSF69279">
    <property type="entry name" value="Phage tail proteins"/>
    <property type="match status" value="2"/>
</dbReference>
<dbReference type="InterPro" id="IPR006531">
    <property type="entry name" value="Gp5/Vgr_OB"/>
</dbReference>
<dbReference type="SUPFAM" id="SSF69349">
    <property type="entry name" value="Phage fibre proteins"/>
    <property type="match status" value="1"/>
</dbReference>
<dbReference type="InterPro" id="IPR017847">
    <property type="entry name" value="T6SS_RhsGE_Vgr_subset"/>
</dbReference>
<evidence type="ECO:0000259" key="5">
    <source>
        <dbReference type="Pfam" id="PF10106"/>
    </source>
</evidence>
<dbReference type="OrthoDB" id="1907165at2"/>
<dbReference type="HOGENOM" id="CLU_004121_1_0_4"/>
<keyword evidence="8" id="KW-1185">Reference proteome</keyword>
<evidence type="ECO:0000313" key="7">
    <source>
        <dbReference type="EMBL" id="ADX45820.1"/>
    </source>
</evidence>
<comment type="similarity">
    <text evidence="2">Belongs to the VgrG protein family.</text>
</comment>
<evidence type="ECO:0000256" key="1">
    <source>
        <dbReference type="ARBA" id="ARBA00004613"/>
    </source>
</evidence>
<dbReference type="Gene3D" id="2.40.50.230">
    <property type="entry name" value="Gp5 N-terminal domain"/>
    <property type="match status" value="1"/>
</dbReference>
<organism evidence="7 8">
    <name type="scientific">Paracidovorax avenae (strain ATCC 19860 / DSM 7227 / CCUG 15838 / JCM 20985 / LMG 2117 / NCPPB 1011)</name>
    <name type="common">Acidovorax avenae</name>
    <dbReference type="NCBI Taxonomy" id="643561"/>
    <lineage>
        <taxon>Bacteria</taxon>
        <taxon>Pseudomonadati</taxon>
        <taxon>Pseudomonadota</taxon>
        <taxon>Betaproteobacteria</taxon>
        <taxon>Burkholderiales</taxon>
        <taxon>Comamonadaceae</taxon>
        <taxon>Paracidovorax</taxon>
    </lineage>
</organism>
<dbReference type="NCBIfam" id="TIGR03361">
    <property type="entry name" value="VI_Rhs_Vgr"/>
    <property type="match status" value="1"/>
</dbReference>